<dbReference type="RefSeq" id="WP_071878927.1">
    <property type="nucleotide sequence ID" value="NZ_JXLC01000028.1"/>
</dbReference>
<protein>
    <recommendedName>
        <fullName evidence="1">Integron-associated effector binding protein domain-containing protein</fullName>
    </recommendedName>
</protein>
<name>A0A0S3KBP3_9ENTE</name>
<reference evidence="2 4" key="2">
    <citation type="submission" date="2015-12" db="EMBL/GenBank/DDBJ databases">
        <authorList>
            <person name="Lauer A."/>
            <person name="Humrighouse B."/>
            <person name="Loparev V."/>
            <person name="Shewmaker P.L."/>
            <person name="Whitney A.M."/>
            <person name="McLaughlin R.W."/>
        </authorList>
    </citation>
    <scope>NUCLEOTIDE SEQUENCE [LARGE SCALE GENOMIC DNA]</scope>
    <source>
        <strain evidence="2 4">LMG 23085</strain>
    </source>
</reference>
<evidence type="ECO:0000313" key="2">
    <source>
        <dbReference type="EMBL" id="ALS01741.1"/>
    </source>
</evidence>
<dbReference type="KEGG" id="ess:ATZ33_10255"/>
<dbReference type="Pfam" id="PF14526">
    <property type="entry name" value="Cass2"/>
    <property type="match status" value="1"/>
</dbReference>
<dbReference type="Proteomes" id="UP000065511">
    <property type="component" value="Chromosome"/>
</dbReference>
<organism evidence="3 5">
    <name type="scientific">Enterococcus silesiacus</name>
    <dbReference type="NCBI Taxonomy" id="332949"/>
    <lineage>
        <taxon>Bacteria</taxon>
        <taxon>Bacillati</taxon>
        <taxon>Bacillota</taxon>
        <taxon>Bacilli</taxon>
        <taxon>Lactobacillales</taxon>
        <taxon>Enterococcaceae</taxon>
        <taxon>Enterococcus</taxon>
    </lineage>
</organism>
<dbReference type="OrthoDB" id="2190216at2"/>
<feature type="domain" description="Integron-associated effector binding protein" evidence="1">
    <location>
        <begin position="5"/>
        <end position="127"/>
    </location>
</feature>
<dbReference type="InterPro" id="IPR029441">
    <property type="entry name" value="Cass2"/>
</dbReference>
<keyword evidence="4" id="KW-1185">Reference proteome</keyword>
<gene>
    <name evidence="2" type="ORF">ATZ33_10255</name>
    <name evidence="3" type="ORF">RV15_GL001944</name>
</gene>
<dbReference type="EMBL" id="CP013614">
    <property type="protein sequence ID" value="ALS01741.1"/>
    <property type="molecule type" value="Genomic_DNA"/>
</dbReference>
<sequence>MPFTIEHLDNEVITGKQYKFAIPKTPEDFTEVNNQKLEILPTELNSVRVIIINNPDESNGTYKYLIENSEGNRTFEISAGDYAVFTGPWETLADIDHFIGACYGELYQSDEYGIGGTNNIQLIDFEHGKITIKLPAVSK</sequence>
<dbReference type="AlphaFoldDB" id="A0A0S3KBP3"/>
<proteinExistence type="predicted"/>
<dbReference type="Proteomes" id="UP000183039">
    <property type="component" value="Unassembled WGS sequence"/>
</dbReference>
<evidence type="ECO:0000313" key="3">
    <source>
        <dbReference type="EMBL" id="OJG87551.1"/>
    </source>
</evidence>
<evidence type="ECO:0000313" key="5">
    <source>
        <dbReference type="Proteomes" id="UP000183039"/>
    </source>
</evidence>
<evidence type="ECO:0000259" key="1">
    <source>
        <dbReference type="Pfam" id="PF14526"/>
    </source>
</evidence>
<accession>A0A0S3KBP3</accession>
<dbReference type="EMBL" id="JXLC01000028">
    <property type="protein sequence ID" value="OJG87551.1"/>
    <property type="molecule type" value="Genomic_DNA"/>
</dbReference>
<evidence type="ECO:0000313" key="4">
    <source>
        <dbReference type="Proteomes" id="UP000065511"/>
    </source>
</evidence>
<reference evidence="3 5" key="1">
    <citation type="submission" date="2014-12" db="EMBL/GenBank/DDBJ databases">
        <title>Draft genome sequences of 29 type strains of Enterococci.</title>
        <authorList>
            <person name="Zhong Z."/>
            <person name="Sun Z."/>
            <person name="Liu W."/>
            <person name="Zhang W."/>
            <person name="Zhang H."/>
        </authorList>
    </citation>
    <scope>NUCLEOTIDE SEQUENCE [LARGE SCALE GENOMIC DNA]</scope>
    <source>
        <strain evidence="3 5">DSM 22801</strain>
    </source>
</reference>